<dbReference type="InterPro" id="IPR036390">
    <property type="entry name" value="WH_DNA-bd_sf"/>
</dbReference>
<keyword evidence="3" id="KW-1185">Reference proteome</keyword>
<dbReference type="InterPro" id="IPR036388">
    <property type="entry name" value="WH-like_DNA-bd_sf"/>
</dbReference>
<organism evidence="2 3">
    <name type="scientific">Halogranum amylolyticum</name>
    <dbReference type="NCBI Taxonomy" id="660520"/>
    <lineage>
        <taxon>Archaea</taxon>
        <taxon>Methanobacteriati</taxon>
        <taxon>Methanobacteriota</taxon>
        <taxon>Stenosarchaea group</taxon>
        <taxon>Halobacteria</taxon>
        <taxon>Halobacteriales</taxon>
        <taxon>Haloferacaceae</taxon>
    </lineage>
</organism>
<sequence length="119" mass="13711">MGADSIDIRRFEEADSDEFASKTDTVKIVEFLATHSDHAWKAKVIAERADVNPDSVSTLLSRLKDRGLVRHKEPYWAITDDRDRLSSAYRLHTATKRLDERYGEEDPDDWTTEASQELE</sequence>
<dbReference type="AlphaFoldDB" id="A0A1H8WG97"/>
<reference evidence="3" key="1">
    <citation type="submission" date="2016-10" db="EMBL/GenBank/DDBJ databases">
        <authorList>
            <person name="Varghese N."/>
            <person name="Submissions S."/>
        </authorList>
    </citation>
    <scope>NUCLEOTIDE SEQUENCE [LARGE SCALE GENOMIC DNA]</scope>
    <source>
        <strain evidence="3">CGMCC 1.10121</strain>
    </source>
</reference>
<dbReference type="SUPFAM" id="SSF46785">
    <property type="entry name" value="Winged helix' DNA-binding domain"/>
    <property type="match status" value="1"/>
</dbReference>
<dbReference type="RefSeq" id="WP_089827842.1">
    <property type="nucleotide sequence ID" value="NZ_FODV01000029.1"/>
</dbReference>
<feature type="region of interest" description="Disordered" evidence="1">
    <location>
        <begin position="100"/>
        <end position="119"/>
    </location>
</feature>
<name>A0A1H8WG97_9EURY</name>
<dbReference type="EMBL" id="FODV01000029">
    <property type="protein sequence ID" value="SEP26695.1"/>
    <property type="molecule type" value="Genomic_DNA"/>
</dbReference>
<evidence type="ECO:0000256" key="1">
    <source>
        <dbReference type="SAM" id="MobiDB-lite"/>
    </source>
</evidence>
<feature type="compositionally biased region" description="Acidic residues" evidence="1">
    <location>
        <begin position="102"/>
        <end position="119"/>
    </location>
</feature>
<evidence type="ECO:0000313" key="3">
    <source>
        <dbReference type="Proteomes" id="UP000199126"/>
    </source>
</evidence>
<dbReference type="OrthoDB" id="195563at2157"/>
<evidence type="ECO:0000313" key="2">
    <source>
        <dbReference type="EMBL" id="SEP26695.1"/>
    </source>
</evidence>
<protein>
    <submittedName>
        <fullName evidence="2">Transcriptional regulator</fullName>
    </submittedName>
</protein>
<accession>A0A1H8WG97</accession>
<dbReference type="Proteomes" id="UP000199126">
    <property type="component" value="Unassembled WGS sequence"/>
</dbReference>
<dbReference type="Gene3D" id="1.10.10.10">
    <property type="entry name" value="Winged helix-like DNA-binding domain superfamily/Winged helix DNA-binding domain"/>
    <property type="match status" value="1"/>
</dbReference>
<gene>
    <name evidence="2" type="ORF">SAMN04487948_12930</name>
</gene>
<proteinExistence type="predicted"/>